<dbReference type="Proteomes" id="UP000298061">
    <property type="component" value="Unassembled WGS sequence"/>
</dbReference>
<feature type="domain" description="Peptidase A1" evidence="2">
    <location>
        <begin position="1"/>
        <end position="211"/>
    </location>
</feature>
<dbReference type="PANTHER" id="PTHR47966:SF51">
    <property type="entry name" value="BETA-SITE APP-CLEAVING ENZYME, ISOFORM A-RELATED"/>
    <property type="match status" value="1"/>
</dbReference>
<dbReference type="PROSITE" id="PS51767">
    <property type="entry name" value="PEPTIDASE_A1"/>
    <property type="match status" value="1"/>
</dbReference>
<dbReference type="InterPro" id="IPR001461">
    <property type="entry name" value="Aspartic_peptidase_A1"/>
</dbReference>
<proteinExistence type="inferred from homology"/>
<accession>A0A4Y9ZXS1</accession>
<dbReference type="SUPFAM" id="SSF50630">
    <property type="entry name" value="Acid proteases"/>
    <property type="match status" value="1"/>
</dbReference>
<evidence type="ECO:0000313" key="3">
    <source>
        <dbReference type="EMBL" id="TFY79592.1"/>
    </source>
</evidence>
<gene>
    <name evidence="3" type="ORF">EWM64_g4419</name>
</gene>
<organism evidence="3 4">
    <name type="scientific">Hericium alpestre</name>
    <dbReference type="NCBI Taxonomy" id="135208"/>
    <lineage>
        <taxon>Eukaryota</taxon>
        <taxon>Fungi</taxon>
        <taxon>Dikarya</taxon>
        <taxon>Basidiomycota</taxon>
        <taxon>Agaricomycotina</taxon>
        <taxon>Agaricomycetes</taxon>
        <taxon>Russulales</taxon>
        <taxon>Hericiaceae</taxon>
        <taxon>Hericium</taxon>
    </lineage>
</organism>
<dbReference type="InterPro" id="IPR021109">
    <property type="entry name" value="Peptidase_aspartic_dom_sf"/>
</dbReference>
<name>A0A4Y9ZXS1_9AGAM</name>
<dbReference type="GO" id="GO:0006508">
    <property type="term" value="P:proteolysis"/>
    <property type="evidence" value="ECO:0007669"/>
    <property type="project" value="InterPro"/>
</dbReference>
<dbReference type="GO" id="GO:0004190">
    <property type="term" value="F:aspartic-type endopeptidase activity"/>
    <property type="evidence" value="ECO:0007669"/>
    <property type="project" value="InterPro"/>
</dbReference>
<dbReference type="AlphaFoldDB" id="A0A4Y9ZXS1"/>
<protein>
    <recommendedName>
        <fullName evidence="2">Peptidase A1 domain-containing protein</fullName>
    </recommendedName>
</protein>
<keyword evidence="4" id="KW-1185">Reference proteome</keyword>
<evidence type="ECO:0000256" key="1">
    <source>
        <dbReference type="ARBA" id="ARBA00007447"/>
    </source>
</evidence>
<dbReference type="OrthoDB" id="771136at2759"/>
<reference evidence="3 4" key="1">
    <citation type="submission" date="2019-02" db="EMBL/GenBank/DDBJ databases">
        <title>Genome sequencing of the rare red list fungi Hericium alpestre (H. flagellum).</title>
        <authorList>
            <person name="Buettner E."/>
            <person name="Kellner H."/>
        </authorList>
    </citation>
    <scope>NUCLEOTIDE SEQUENCE [LARGE SCALE GENOMIC DNA]</scope>
    <source>
        <strain evidence="3 4">DSM 108284</strain>
    </source>
</reference>
<dbReference type="Gene3D" id="2.40.70.10">
    <property type="entry name" value="Acid Proteases"/>
    <property type="match status" value="2"/>
</dbReference>
<dbReference type="Pfam" id="PF00026">
    <property type="entry name" value="Asp"/>
    <property type="match status" value="2"/>
</dbReference>
<dbReference type="InterPro" id="IPR033121">
    <property type="entry name" value="PEPTIDASE_A1"/>
</dbReference>
<dbReference type="EMBL" id="SFCI01000473">
    <property type="protein sequence ID" value="TFY79592.1"/>
    <property type="molecule type" value="Genomic_DNA"/>
</dbReference>
<comment type="caution">
    <text evidence="3">The sequence shown here is derived from an EMBL/GenBank/DDBJ whole genome shotgun (WGS) entry which is preliminary data.</text>
</comment>
<evidence type="ECO:0000313" key="4">
    <source>
        <dbReference type="Proteomes" id="UP000298061"/>
    </source>
</evidence>
<evidence type="ECO:0000259" key="2">
    <source>
        <dbReference type="PROSITE" id="PS51767"/>
    </source>
</evidence>
<sequence length="215" mass="22574">MTGFPIGVAHTLTGELANSHGAGIAGFTNGKIDKPTRTGGITLLEGLRESGLIPRSVIGIQMVRGQNGAAGTGRVTLGGADSSKFQTGAGSLVRMANQGHTGLWAVRLGDIKVNGQTVRSNLDTILDTDSGRHLWLACDHTKIPTMTFQVGSAVFTLNPVDIVGMKIGNRGLCYSLIQELPAGRAQWNLGIPFMKAAYQILDSDANEITLAKYAG</sequence>
<comment type="similarity">
    <text evidence="1">Belongs to the peptidase A1 family.</text>
</comment>
<dbReference type="PANTHER" id="PTHR47966">
    <property type="entry name" value="BETA-SITE APP-CLEAVING ENZYME, ISOFORM A-RELATED"/>
    <property type="match status" value="1"/>
</dbReference>